<evidence type="ECO:0000313" key="4">
    <source>
        <dbReference type="Proteomes" id="UP000654075"/>
    </source>
</evidence>
<keyword evidence="2" id="KW-0812">Transmembrane</keyword>
<organism evidence="3 4">
    <name type="scientific">Polarella glacialis</name>
    <name type="common">Dinoflagellate</name>
    <dbReference type="NCBI Taxonomy" id="89957"/>
    <lineage>
        <taxon>Eukaryota</taxon>
        <taxon>Sar</taxon>
        <taxon>Alveolata</taxon>
        <taxon>Dinophyceae</taxon>
        <taxon>Suessiales</taxon>
        <taxon>Suessiaceae</taxon>
        <taxon>Polarella</taxon>
    </lineage>
</organism>
<feature type="region of interest" description="Disordered" evidence="1">
    <location>
        <begin position="1"/>
        <end position="23"/>
    </location>
</feature>
<keyword evidence="2" id="KW-1133">Transmembrane helix</keyword>
<feature type="transmembrane region" description="Helical" evidence="2">
    <location>
        <begin position="245"/>
        <end position="265"/>
    </location>
</feature>
<feature type="non-terminal residue" evidence="3">
    <location>
        <position position="1"/>
    </location>
</feature>
<dbReference type="EMBL" id="CAJNNV010027628">
    <property type="protein sequence ID" value="CAE8621011.1"/>
    <property type="molecule type" value="Genomic_DNA"/>
</dbReference>
<keyword evidence="2" id="KW-0472">Membrane</keyword>
<gene>
    <name evidence="3" type="ORF">PGLA1383_LOCUS38535</name>
</gene>
<proteinExistence type="predicted"/>
<dbReference type="AlphaFoldDB" id="A0A813GE72"/>
<name>A0A813GE72_POLGL</name>
<sequence length="308" mass="31501">DQVILRKNPTRLRPPRNEEPRRRGIQASVAEVVGHRAVREAAGLQKEARGEEAGQAAAVQAAEERERTVVVAALDGLVPSPPVVAGHRVVAGLADGLVAAEAVKEVLEERVAMEDHRGALSNLGPRDHLEDLLAQRTLGARATGLCRGRAQPDRRTAASGRAAAAAVLPSQGPGPRLPGGAQLPILSGEVEVVGQAVTPAIARAGPSVLRGRVTPSLRALAAKGADLPAKVAASAAHRRAAEEEALVAAALLAVAMALLVAALALPLRAAALEEVEVVALEVLRVAALAHRPRTPSAGLRAAAAALAA</sequence>
<evidence type="ECO:0000313" key="3">
    <source>
        <dbReference type="EMBL" id="CAE8621011.1"/>
    </source>
</evidence>
<evidence type="ECO:0000256" key="1">
    <source>
        <dbReference type="SAM" id="MobiDB-lite"/>
    </source>
</evidence>
<protein>
    <submittedName>
        <fullName evidence="3">Uncharacterized protein</fullName>
    </submittedName>
</protein>
<evidence type="ECO:0000256" key="2">
    <source>
        <dbReference type="SAM" id="Phobius"/>
    </source>
</evidence>
<accession>A0A813GE72</accession>
<feature type="non-terminal residue" evidence="3">
    <location>
        <position position="308"/>
    </location>
</feature>
<keyword evidence="4" id="KW-1185">Reference proteome</keyword>
<reference evidence="3" key="1">
    <citation type="submission" date="2021-02" db="EMBL/GenBank/DDBJ databases">
        <authorList>
            <person name="Dougan E. K."/>
            <person name="Rhodes N."/>
            <person name="Thang M."/>
            <person name="Chan C."/>
        </authorList>
    </citation>
    <scope>NUCLEOTIDE SEQUENCE</scope>
</reference>
<dbReference type="Proteomes" id="UP000654075">
    <property type="component" value="Unassembled WGS sequence"/>
</dbReference>
<comment type="caution">
    <text evidence="3">The sequence shown here is derived from an EMBL/GenBank/DDBJ whole genome shotgun (WGS) entry which is preliminary data.</text>
</comment>